<dbReference type="InParanoid" id="G2YI24"/>
<organism evidence="1 2">
    <name type="scientific">Botryotinia fuckeliana (strain T4)</name>
    <name type="common">Noble rot fungus</name>
    <name type="synonym">Botrytis cinerea</name>
    <dbReference type="NCBI Taxonomy" id="999810"/>
    <lineage>
        <taxon>Eukaryota</taxon>
        <taxon>Fungi</taxon>
        <taxon>Dikarya</taxon>
        <taxon>Ascomycota</taxon>
        <taxon>Pezizomycotina</taxon>
        <taxon>Leotiomycetes</taxon>
        <taxon>Helotiales</taxon>
        <taxon>Sclerotiniaceae</taxon>
        <taxon>Botrytis</taxon>
    </lineage>
</organism>
<accession>G2YI24</accession>
<dbReference type="EMBL" id="FQ790337">
    <property type="protein sequence ID" value="CCD51361.1"/>
    <property type="molecule type" value="Genomic_DNA"/>
</dbReference>
<reference evidence="2" key="1">
    <citation type="journal article" date="2011" name="PLoS Genet.">
        <title>Genomic analysis of the necrotrophic fungal pathogens Sclerotinia sclerotiorum and Botrytis cinerea.</title>
        <authorList>
            <person name="Amselem J."/>
            <person name="Cuomo C.A."/>
            <person name="van Kan J.A."/>
            <person name="Viaud M."/>
            <person name="Benito E.P."/>
            <person name="Couloux A."/>
            <person name="Coutinho P.M."/>
            <person name="de Vries R.P."/>
            <person name="Dyer P.S."/>
            <person name="Fillinger S."/>
            <person name="Fournier E."/>
            <person name="Gout L."/>
            <person name="Hahn M."/>
            <person name="Kohn L."/>
            <person name="Lapalu N."/>
            <person name="Plummer K.M."/>
            <person name="Pradier J.M."/>
            <person name="Quevillon E."/>
            <person name="Sharon A."/>
            <person name="Simon A."/>
            <person name="ten Have A."/>
            <person name="Tudzynski B."/>
            <person name="Tudzynski P."/>
            <person name="Wincker P."/>
            <person name="Andrew M."/>
            <person name="Anthouard V."/>
            <person name="Beever R.E."/>
            <person name="Beffa R."/>
            <person name="Benoit I."/>
            <person name="Bouzid O."/>
            <person name="Brault B."/>
            <person name="Chen Z."/>
            <person name="Choquer M."/>
            <person name="Collemare J."/>
            <person name="Cotton P."/>
            <person name="Danchin E.G."/>
            <person name="Da Silva C."/>
            <person name="Gautier A."/>
            <person name="Giraud C."/>
            <person name="Giraud T."/>
            <person name="Gonzalez C."/>
            <person name="Grossetete S."/>
            <person name="Guldener U."/>
            <person name="Henrissat B."/>
            <person name="Howlett B.J."/>
            <person name="Kodira C."/>
            <person name="Kretschmer M."/>
            <person name="Lappartient A."/>
            <person name="Leroch M."/>
            <person name="Levis C."/>
            <person name="Mauceli E."/>
            <person name="Neuveglise C."/>
            <person name="Oeser B."/>
            <person name="Pearson M."/>
            <person name="Poulain J."/>
            <person name="Poussereau N."/>
            <person name="Quesneville H."/>
            <person name="Rascle C."/>
            <person name="Schumacher J."/>
            <person name="Segurens B."/>
            <person name="Sexton A."/>
            <person name="Silva E."/>
            <person name="Sirven C."/>
            <person name="Soanes D.M."/>
            <person name="Talbot N.J."/>
            <person name="Templeton M."/>
            <person name="Yandava C."/>
            <person name="Yarden O."/>
            <person name="Zeng Q."/>
            <person name="Rollins J.A."/>
            <person name="Lebrun M.H."/>
            <person name="Dickman M."/>
        </authorList>
    </citation>
    <scope>NUCLEOTIDE SEQUENCE [LARGE SCALE GENOMIC DNA]</scope>
    <source>
        <strain evidence="2">T4</strain>
    </source>
</reference>
<protein>
    <submittedName>
        <fullName evidence="1">Uncharacterized protein</fullName>
    </submittedName>
</protein>
<proteinExistence type="predicted"/>
<evidence type="ECO:0000313" key="2">
    <source>
        <dbReference type="Proteomes" id="UP000008177"/>
    </source>
</evidence>
<sequence>MAYEKILLGRKSALVVLRLVEQVLRWNGRMERSRGIDHENDGNAEDYLLWMIDTWNCLLKRPVKNNQKQIDFLAKR</sequence>
<dbReference type="AlphaFoldDB" id="G2YI24"/>
<gene>
    <name evidence="1" type="ORF">BofuT4_uP016670.1</name>
</gene>
<dbReference type="Proteomes" id="UP000008177">
    <property type="component" value="Unplaced contigs"/>
</dbReference>
<evidence type="ECO:0000313" key="1">
    <source>
        <dbReference type="EMBL" id="CCD51361.1"/>
    </source>
</evidence>
<dbReference type="HOGENOM" id="CLU_2654216_0_0_1"/>
<name>G2YI24_BOTF4</name>